<dbReference type="RefSeq" id="WP_406646371.1">
    <property type="nucleotide sequence ID" value="NZ_CP123584.1"/>
</dbReference>
<feature type="domain" description="DUF4440" evidence="1">
    <location>
        <begin position="27"/>
        <end position="123"/>
    </location>
</feature>
<name>A0ABZ2XRR1_9RHOB</name>
<dbReference type="Pfam" id="PF14534">
    <property type="entry name" value="DUF4440"/>
    <property type="match status" value="1"/>
</dbReference>
<keyword evidence="3" id="KW-1185">Reference proteome</keyword>
<proteinExistence type="predicted"/>
<evidence type="ECO:0000313" key="2">
    <source>
        <dbReference type="EMBL" id="WZK88778.1"/>
    </source>
</evidence>
<dbReference type="Gene3D" id="3.10.450.50">
    <property type="match status" value="1"/>
</dbReference>
<protein>
    <submittedName>
        <fullName evidence="2">Nuclear transport factor 2 family protein</fullName>
    </submittedName>
</protein>
<evidence type="ECO:0000313" key="3">
    <source>
        <dbReference type="Proteomes" id="UP001623232"/>
    </source>
</evidence>
<dbReference type="InterPro" id="IPR027843">
    <property type="entry name" value="DUF4440"/>
</dbReference>
<accession>A0ABZ2XRR1</accession>
<evidence type="ECO:0000259" key="1">
    <source>
        <dbReference type="Pfam" id="PF14534"/>
    </source>
</evidence>
<reference evidence="2 3" key="1">
    <citation type="submission" date="2023-04" db="EMBL/GenBank/DDBJ databases">
        <title>Complete genome sequence of Alisedimentitalea scapharcae.</title>
        <authorList>
            <person name="Rong J.-C."/>
            <person name="Yi M.-L."/>
            <person name="Zhao Q."/>
        </authorList>
    </citation>
    <scope>NUCLEOTIDE SEQUENCE [LARGE SCALE GENOMIC DNA]</scope>
    <source>
        <strain evidence="2 3">KCTC 42119</strain>
    </source>
</reference>
<dbReference type="Proteomes" id="UP001623232">
    <property type="component" value="Chromosome"/>
</dbReference>
<dbReference type="EMBL" id="CP123584">
    <property type="protein sequence ID" value="WZK88778.1"/>
    <property type="molecule type" value="Genomic_DNA"/>
</dbReference>
<dbReference type="SUPFAM" id="SSF54427">
    <property type="entry name" value="NTF2-like"/>
    <property type="match status" value="1"/>
</dbReference>
<organism evidence="2 3">
    <name type="scientific">Aliisedimentitalea scapharcae</name>
    <dbReference type="NCBI Taxonomy" id="1524259"/>
    <lineage>
        <taxon>Bacteria</taxon>
        <taxon>Pseudomonadati</taxon>
        <taxon>Pseudomonadota</taxon>
        <taxon>Alphaproteobacteria</taxon>
        <taxon>Rhodobacterales</taxon>
        <taxon>Roseobacteraceae</taxon>
        <taxon>Aliisedimentitalea</taxon>
    </lineage>
</organism>
<sequence length="144" mass="16119">MGVTSFVVATIRYEHWSFVMSLVSDLKSLECELLDPVVRADPVKMDRLLADDFVEIGQFGRNCDKSAVIRMLAAASANPQSVSIVDFETRSVGPGLVLATYQIAETKVLRSSLWRLSGQNWQMVFHQGTPMRNSVRQPHTTDFV</sequence>
<gene>
    <name evidence="2" type="ORF">QEZ52_19620</name>
</gene>
<dbReference type="InterPro" id="IPR032710">
    <property type="entry name" value="NTF2-like_dom_sf"/>
</dbReference>